<reference evidence="1" key="1">
    <citation type="journal article" date="2015" name="Nature">
        <title>Complex archaea that bridge the gap between prokaryotes and eukaryotes.</title>
        <authorList>
            <person name="Spang A."/>
            <person name="Saw J.H."/>
            <person name="Jorgensen S.L."/>
            <person name="Zaremba-Niedzwiedzka K."/>
            <person name="Martijn J."/>
            <person name="Lind A.E."/>
            <person name="van Eijk R."/>
            <person name="Schleper C."/>
            <person name="Guy L."/>
            <person name="Ettema T.J."/>
        </authorList>
    </citation>
    <scope>NUCLEOTIDE SEQUENCE</scope>
</reference>
<accession>A0A0F9KF62</accession>
<organism evidence="1">
    <name type="scientific">marine sediment metagenome</name>
    <dbReference type="NCBI Taxonomy" id="412755"/>
    <lineage>
        <taxon>unclassified sequences</taxon>
        <taxon>metagenomes</taxon>
        <taxon>ecological metagenomes</taxon>
    </lineage>
</organism>
<sequence length="128" mass="15075">MTGNKVKIDEAVRWPRDINIFIYYTKAEARIWEKKAHLNFRQYSHQKGWFNLSPENITKWFLSKGEIKRLEKVIEIYKVTAENSHFDNDNGVPSINSSAETLMVQAAKNIIKKYNANRLDKEESSIKR</sequence>
<dbReference type="AlphaFoldDB" id="A0A0F9KF62"/>
<gene>
    <name evidence="1" type="ORF">LCGC14_1338290</name>
</gene>
<protein>
    <submittedName>
        <fullName evidence="1">Uncharacterized protein</fullName>
    </submittedName>
</protein>
<comment type="caution">
    <text evidence="1">The sequence shown here is derived from an EMBL/GenBank/DDBJ whole genome shotgun (WGS) entry which is preliminary data.</text>
</comment>
<proteinExistence type="predicted"/>
<name>A0A0F9KF62_9ZZZZ</name>
<evidence type="ECO:0000313" key="1">
    <source>
        <dbReference type="EMBL" id="KKM80593.1"/>
    </source>
</evidence>
<dbReference type="EMBL" id="LAZR01008156">
    <property type="protein sequence ID" value="KKM80593.1"/>
    <property type="molecule type" value="Genomic_DNA"/>
</dbReference>